<dbReference type="Pfam" id="PF00501">
    <property type="entry name" value="AMP-binding"/>
    <property type="match status" value="1"/>
</dbReference>
<name>A0ABX2F311_9PSEU</name>
<evidence type="ECO:0000256" key="1">
    <source>
        <dbReference type="SAM" id="MobiDB-lite"/>
    </source>
</evidence>
<feature type="region of interest" description="Disordered" evidence="1">
    <location>
        <begin position="232"/>
        <end position="252"/>
    </location>
</feature>
<evidence type="ECO:0000259" key="2">
    <source>
        <dbReference type="Pfam" id="PF00501"/>
    </source>
</evidence>
<dbReference type="InterPro" id="IPR000873">
    <property type="entry name" value="AMP-dep_synth/lig_dom"/>
</dbReference>
<keyword evidence="4" id="KW-1185">Reference proteome</keyword>
<proteinExistence type="predicted"/>
<dbReference type="InterPro" id="IPR042099">
    <property type="entry name" value="ANL_N_sf"/>
</dbReference>
<accession>A0ABX2F311</accession>
<dbReference type="Proteomes" id="UP000763557">
    <property type="component" value="Unassembled WGS sequence"/>
</dbReference>
<dbReference type="EMBL" id="JAAATY010000006">
    <property type="protein sequence ID" value="NRN65519.1"/>
    <property type="molecule type" value="Genomic_DNA"/>
</dbReference>
<dbReference type="Gene3D" id="3.40.50.12780">
    <property type="entry name" value="N-terminal domain of ligase-like"/>
    <property type="match status" value="1"/>
</dbReference>
<gene>
    <name evidence="3" type="ORF">GC106_27300</name>
</gene>
<dbReference type="SUPFAM" id="SSF56801">
    <property type="entry name" value="Acetyl-CoA synthetase-like"/>
    <property type="match status" value="1"/>
</dbReference>
<organism evidence="3 4">
    <name type="scientific">Kibdelosporangium persicum</name>
    <dbReference type="NCBI Taxonomy" id="2698649"/>
    <lineage>
        <taxon>Bacteria</taxon>
        <taxon>Bacillati</taxon>
        <taxon>Actinomycetota</taxon>
        <taxon>Actinomycetes</taxon>
        <taxon>Pseudonocardiales</taxon>
        <taxon>Pseudonocardiaceae</taxon>
        <taxon>Kibdelosporangium</taxon>
    </lineage>
</organism>
<dbReference type="PANTHER" id="PTHR43767:SF1">
    <property type="entry name" value="NONRIBOSOMAL PEPTIDE SYNTHASE PES1 (EUROFUNG)-RELATED"/>
    <property type="match status" value="1"/>
</dbReference>
<sequence>MPADLIVDVLNAARQHRSSPAVADRRGVITYGDLLAQVLGTAHHLRANGFTPGDRMLFSVRPGISAIVLALGTVAAGGTIVFVEPGGTPELFRSRADLVKPKWAAAESLLYSGLARAVARRGSLSPPAYRKLPVRHVRSGPWLPGVPRGALSAQKLAEPVSYNEFPVRTPDQDAVVVFTPQAVVHTRGSLGSGLRTLAERGSLGPGNQVHTEHCTLGLLALVAGAQWTVTSKPRPGSAAAFAPPRLTTESMG</sequence>
<evidence type="ECO:0000313" key="3">
    <source>
        <dbReference type="EMBL" id="NRN65519.1"/>
    </source>
</evidence>
<protein>
    <submittedName>
        <fullName evidence="3">AMP-binding enzyme</fullName>
    </submittedName>
</protein>
<dbReference type="InterPro" id="IPR050237">
    <property type="entry name" value="ATP-dep_AMP-bd_enzyme"/>
</dbReference>
<dbReference type="RefSeq" id="WP_173129631.1">
    <property type="nucleotide sequence ID" value="NZ_CBCSGW010000031.1"/>
</dbReference>
<evidence type="ECO:0000313" key="4">
    <source>
        <dbReference type="Proteomes" id="UP000763557"/>
    </source>
</evidence>
<reference evidence="3 4" key="1">
    <citation type="submission" date="2020-01" db="EMBL/GenBank/DDBJ databases">
        <title>Kibdelosporangium persica a novel Actinomycetes from a hot desert in Iran.</title>
        <authorList>
            <person name="Safaei N."/>
            <person name="Zaburannyi N."/>
            <person name="Mueller R."/>
            <person name="Wink J."/>
        </authorList>
    </citation>
    <scope>NUCLEOTIDE SEQUENCE [LARGE SCALE GENOMIC DNA]</scope>
    <source>
        <strain evidence="3 4">4NS15</strain>
    </source>
</reference>
<feature type="domain" description="AMP-dependent synthetase/ligase" evidence="2">
    <location>
        <begin position="12"/>
        <end position="102"/>
    </location>
</feature>
<comment type="caution">
    <text evidence="3">The sequence shown here is derived from an EMBL/GenBank/DDBJ whole genome shotgun (WGS) entry which is preliminary data.</text>
</comment>
<dbReference type="PANTHER" id="PTHR43767">
    <property type="entry name" value="LONG-CHAIN-FATTY-ACID--COA LIGASE"/>
    <property type="match status" value="1"/>
</dbReference>